<dbReference type="InterPro" id="IPR033248">
    <property type="entry name" value="Transketolase_C"/>
</dbReference>
<dbReference type="CDD" id="cd07036">
    <property type="entry name" value="TPP_PYR_E1-PDHc-beta_like"/>
    <property type="match status" value="1"/>
</dbReference>
<evidence type="ECO:0000256" key="1">
    <source>
        <dbReference type="ARBA" id="ARBA00001964"/>
    </source>
</evidence>
<name>A0A0U1PS96_9MICO</name>
<dbReference type="GO" id="GO:0016491">
    <property type="term" value="F:oxidoreductase activity"/>
    <property type="evidence" value="ECO:0007669"/>
    <property type="project" value="UniProtKB-KW"/>
</dbReference>
<accession>A0A0U1PS96</accession>
<evidence type="ECO:0000313" key="7">
    <source>
        <dbReference type="Proteomes" id="UP000052979"/>
    </source>
</evidence>
<dbReference type="KEGG" id="rtc:APU90_01730"/>
<evidence type="ECO:0000256" key="3">
    <source>
        <dbReference type="ARBA" id="ARBA00023052"/>
    </source>
</evidence>
<dbReference type="Gene3D" id="3.40.50.920">
    <property type="match status" value="1"/>
</dbReference>
<evidence type="ECO:0000313" key="6">
    <source>
        <dbReference type="EMBL" id="PPI15079.1"/>
    </source>
</evidence>
<dbReference type="Gene3D" id="3.40.50.970">
    <property type="match status" value="1"/>
</dbReference>
<dbReference type="OrthoDB" id="3457658at2"/>
<dbReference type="SUPFAM" id="SSF52518">
    <property type="entry name" value="Thiamin diphosphate-binding fold (THDP-binding)"/>
    <property type="match status" value="1"/>
</dbReference>
<evidence type="ECO:0000256" key="2">
    <source>
        <dbReference type="ARBA" id="ARBA00023002"/>
    </source>
</evidence>
<dbReference type="AlphaFoldDB" id="A0A0U1PS96"/>
<dbReference type="SMART" id="SM00861">
    <property type="entry name" value="Transket_pyr"/>
    <property type="match status" value="1"/>
</dbReference>
<dbReference type="STRING" id="145458.APU90_01730"/>
<sequence length="336" mass="36502">MAASSGAVPVLTQTSLVGALNLALRHEMANDPRVLVFGEDVGKLGGVFRVTDGLQAEFGESRCFDTPIAEAGILGAAIGMAMHGYRPVVEMQFDAYGYPAFEQMVSHLAKLRNRTRGKVSMPVVVRIPYGGGVGAAEHHNDSSEAYATHTPGLHVYTPSNVADAYHLLRQAVRSDDPVIFYEPKRLYWETDELNVFELPEEAGRAVVRRAGGDLTLITYGPATVAALAAAEAAEIDGYDVGVVDLRTLVPFDEDTVCEEIMSTGRALVVHEAAQFQGFGAEIVARLTERCFAYLEGPIRRVAGLDIPYPPPLLEQYYLPTTHRILQAIGDHYSEPN</sequence>
<dbReference type="FunFam" id="3.40.50.970:FF:000001">
    <property type="entry name" value="Pyruvate dehydrogenase E1 beta subunit"/>
    <property type="match status" value="1"/>
</dbReference>
<dbReference type="InterPro" id="IPR005475">
    <property type="entry name" value="Transketolase-like_Pyr-bd"/>
</dbReference>
<dbReference type="GO" id="GO:0000287">
    <property type="term" value="F:magnesium ion binding"/>
    <property type="evidence" value="ECO:0007669"/>
    <property type="project" value="UniProtKB-ARBA"/>
</dbReference>
<comment type="caution">
    <text evidence="5">The sequence shown here is derived from an EMBL/GenBank/DDBJ whole genome shotgun (WGS) entry which is preliminary data.</text>
</comment>
<dbReference type="FunFam" id="3.40.50.920:FF:000001">
    <property type="entry name" value="Pyruvate dehydrogenase E1 beta subunit"/>
    <property type="match status" value="1"/>
</dbReference>
<dbReference type="InterPro" id="IPR029061">
    <property type="entry name" value="THDP-binding"/>
</dbReference>
<keyword evidence="3" id="KW-0786">Thiamine pyrophosphate</keyword>
<comment type="cofactor">
    <cofactor evidence="1">
        <name>thiamine diphosphate</name>
        <dbReference type="ChEBI" id="CHEBI:58937"/>
    </cofactor>
</comment>
<dbReference type="eggNOG" id="COG0022">
    <property type="taxonomic scope" value="Bacteria"/>
</dbReference>
<dbReference type="PANTHER" id="PTHR43257">
    <property type="entry name" value="PYRUVATE DEHYDROGENASE E1 COMPONENT BETA SUBUNIT"/>
    <property type="match status" value="1"/>
</dbReference>
<keyword evidence="7" id="KW-1185">Reference proteome</keyword>
<organism evidence="5 7">
    <name type="scientific">Rathayibacter toxicus</name>
    <dbReference type="NCBI Taxonomy" id="145458"/>
    <lineage>
        <taxon>Bacteria</taxon>
        <taxon>Bacillati</taxon>
        <taxon>Actinomycetota</taxon>
        <taxon>Actinomycetes</taxon>
        <taxon>Micrococcales</taxon>
        <taxon>Microbacteriaceae</taxon>
        <taxon>Rathayibacter</taxon>
    </lineage>
</organism>
<dbReference type="PANTHER" id="PTHR43257:SF2">
    <property type="entry name" value="PYRUVATE DEHYDROGENASE E1 COMPONENT SUBUNIT BETA"/>
    <property type="match status" value="1"/>
</dbReference>
<dbReference type="EMBL" id="LBFI01000053">
    <property type="protein sequence ID" value="KKM44748.1"/>
    <property type="molecule type" value="Genomic_DNA"/>
</dbReference>
<protein>
    <submittedName>
        <fullName evidence="5">2-oxoisovalerate dehydrogenase</fullName>
    </submittedName>
    <submittedName>
        <fullName evidence="6">Alpha-ketoacid dehydrogenase subunit beta</fullName>
    </submittedName>
</protein>
<dbReference type="Pfam" id="PF02780">
    <property type="entry name" value="Transketolase_C"/>
    <property type="match status" value="1"/>
</dbReference>
<reference evidence="6 8" key="2">
    <citation type="submission" date="2018-02" db="EMBL/GenBank/DDBJ databases">
        <title>Bacteriophage NCPPB3778 and a type I-E CRISPR drive the evolution of the US Biological Select Agent, Rathayibacter toxicus.</title>
        <authorList>
            <person name="Davis E.W.II."/>
            <person name="Tabima J.F."/>
            <person name="Weisberg A.J."/>
            <person name="Lopes L.D."/>
            <person name="Wiseman M.S."/>
            <person name="Wiseman M.S."/>
            <person name="Pupko T."/>
            <person name="Belcher M.S."/>
            <person name="Sechler A.J."/>
            <person name="Tancos M.A."/>
            <person name="Schroeder B.K."/>
            <person name="Murray T.D."/>
            <person name="Luster D.G."/>
            <person name="Schneider W.L."/>
            <person name="Rogers E."/>
            <person name="Andreote F.D."/>
            <person name="Grunwald N.J."/>
            <person name="Putnam M.L."/>
            <person name="Chang J.H."/>
        </authorList>
    </citation>
    <scope>NUCLEOTIDE SEQUENCE [LARGE SCALE GENOMIC DNA]</scope>
    <source>
        <strain evidence="6 8">FH99</strain>
    </source>
</reference>
<dbReference type="PATRIC" id="fig|145458.8.peg.2206"/>
<dbReference type="Pfam" id="PF02779">
    <property type="entry name" value="Transket_pyr"/>
    <property type="match status" value="1"/>
</dbReference>
<proteinExistence type="predicted"/>
<dbReference type="InterPro" id="IPR009014">
    <property type="entry name" value="Transketo_C/PFOR_II"/>
</dbReference>
<evidence type="ECO:0000313" key="5">
    <source>
        <dbReference type="EMBL" id="KKM44748.1"/>
    </source>
</evidence>
<dbReference type="Proteomes" id="UP000237966">
    <property type="component" value="Unassembled WGS sequence"/>
</dbReference>
<feature type="domain" description="Transketolase-like pyrimidine-binding" evidence="4">
    <location>
        <begin position="14"/>
        <end position="189"/>
    </location>
</feature>
<dbReference type="EMBL" id="PSWU01000007">
    <property type="protein sequence ID" value="PPI15079.1"/>
    <property type="molecule type" value="Genomic_DNA"/>
</dbReference>
<reference evidence="5 7" key="1">
    <citation type="submission" date="2015-04" db="EMBL/GenBank/DDBJ databases">
        <title>Draft genome sequence of Rathayibacter toxicus strain FH-142 (AKA 70134 or CS 32), a Western Australian isolate.</title>
        <authorList>
            <consortium name="Consortium for Microbial Forensics and Genomics (microFORGE)"/>
            <person name="Knight B.M."/>
            <person name="Roberts D.P."/>
            <person name="Lin D."/>
            <person name="Hari K."/>
            <person name="Fletcher J."/>
            <person name="Melcher U."/>
            <person name="Blagden T."/>
            <person name="Luster D.G."/>
            <person name="Sechler A.J."/>
            <person name="Schneider W.L."/>
            <person name="Winegar R.A."/>
        </authorList>
    </citation>
    <scope>NUCLEOTIDE SEQUENCE [LARGE SCALE GENOMIC DNA]</scope>
    <source>
        <strain evidence="5 7">FH142</strain>
    </source>
</reference>
<gene>
    <name evidence="6" type="ORF">C5C51_04505</name>
    <name evidence="5" type="ORF">VT73_09695</name>
</gene>
<dbReference type="Proteomes" id="UP000052979">
    <property type="component" value="Unassembled WGS sequence"/>
</dbReference>
<dbReference type="SUPFAM" id="SSF52922">
    <property type="entry name" value="TK C-terminal domain-like"/>
    <property type="match status" value="1"/>
</dbReference>
<keyword evidence="2" id="KW-0560">Oxidoreductase</keyword>
<evidence type="ECO:0000313" key="8">
    <source>
        <dbReference type="Proteomes" id="UP000237966"/>
    </source>
</evidence>
<evidence type="ECO:0000259" key="4">
    <source>
        <dbReference type="SMART" id="SM00861"/>
    </source>
</evidence>